<dbReference type="AlphaFoldDB" id="A0A835H5K7"/>
<feature type="compositionally biased region" description="Acidic residues" evidence="1">
    <location>
        <begin position="106"/>
        <end position="116"/>
    </location>
</feature>
<dbReference type="Proteomes" id="UP000631114">
    <property type="component" value="Unassembled WGS sequence"/>
</dbReference>
<evidence type="ECO:0000256" key="1">
    <source>
        <dbReference type="SAM" id="MobiDB-lite"/>
    </source>
</evidence>
<dbReference type="EMBL" id="JADFTS010000008">
    <property type="protein sequence ID" value="KAF9592122.1"/>
    <property type="molecule type" value="Genomic_DNA"/>
</dbReference>
<evidence type="ECO:0000313" key="3">
    <source>
        <dbReference type="Proteomes" id="UP000631114"/>
    </source>
</evidence>
<reference evidence="2 3" key="1">
    <citation type="submission" date="2020-10" db="EMBL/GenBank/DDBJ databases">
        <title>The Coptis chinensis genome and diversification of protoberbering-type alkaloids.</title>
        <authorList>
            <person name="Wang B."/>
            <person name="Shu S."/>
            <person name="Song C."/>
            <person name="Liu Y."/>
        </authorList>
    </citation>
    <scope>NUCLEOTIDE SEQUENCE [LARGE SCALE GENOMIC DNA]</scope>
    <source>
        <strain evidence="2">HL-2020</strain>
        <tissue evidence="2">Leaf</tissue>
    </source>
</reference>
<proteinExistence type="predicted"/>
<name>A0A835H5K7_9MAGN</name>
<comment type="caution">
    <text evidence="2">The sequence shown here is derived from an EMBL/GenBank/DDBJ whole genome shotgun (WGS) entry which is preliminary data.</text>
</comment>
<keyword evidence="3" id="KW-1185">Reference proteome</keyword>
<dbReference type="OrthoDB" id="2016966at2759"/>
<feature type="compositionally biased region" description="Basic residues" evidence="1">
    <location>
        <begin position="401"/>
        <end position="415"/>
    </location>
</feature>
<dbReference type="PANTHER" id="PTHR34952:SF2">
    <property type="entry name" value="OS05G0113500 PROTEIN"/>
    <property type="match status" value="1"/>
</dbReference>
<evidence type="ECO:0000313" key="2">
    <source>
        <dbReference type="EMBL" id="KAF9592122.1"/>
    </source>
</evidence>
<accession>A0A835H5K7</accession>
<organism evidence="2 3">
    <name type="scientific">Coptis chinensis</name>
    <dbReference type="NCBI Taxonomy" id="261450"/>
    <lineage>
        <taxon>Eukaryota</taxon>
        <taxon>Viridiplantae</taxon>
        <taxon>Streptophyta</taxon>
        <taxon>Embryophyta</taxon>
        <taxon>Tracheophyta</taxon>
        <taxon>Spermatophyta</taxon>
        <taxon>Magnoliopsida</taxon>
        <taxon>Ranunculales</taxon>
        <taxon>Ranunculaceae</taxon>
        <taxon>Coptidoideae</taxon>
        <taxon>Coptis</taxon>
    </lineage>
</organism>
<feature type="region of interest" description="Disordered" evidence="1">
    <location>
        <begin position="69"/>
        <end position="150"/>
    </location>
</feature>
<feature type="compositionally biased region" description="Polar residues" evidence="1">
    <location>
        <begin position="387"/>
        <end position="398"/>
    </location>
</feature>
<feature type="region of interest" description="Disordered" evidence="1">
    <location>
        <begin position="387"/>
        <end position="443"/>
    </location>
</feature>
<gene>
    <name evidence="2" type="ORF">IFM89_011960</name>
</gene>
<protein>
    <submittedName>
        <fullName evidence="2">Uncharacterized protein</fullName>
    </submittedName>
</protein>
<dbReference type="PANTHER" id="PTHR34952">
    <property type="entry name" value="OS05G0113500 PROTEIN"/>
    <property type="match status" value="1"/>
</dbReference>
<feature type="non-terminal residue" evidence="2">
    <location>
        <position position="485"/>
    </location>
</feature>
<sequence>NYIEAELEEFNIEQIPLQYRPIIPKLYEGTVIVTGLGTQHIPLELNDPSDGEDSVYIPELPLAKVSNQSMDDLGDGEAGHELVLDDSDDDASDGHVVLTNDLDGGGTDEEELEVDEQSGGSDDQGCEVEQQGGGRGSVTNLAGLGGRGENVDGLRGGDGRTPMLCDQGTCATFSGGVSYRHMVGTPHIARGICPFGPYVRSVAPNREKFGVGARHGKNIQAVHPAFRASFWARYLMDVFPPCDIASGCVYSASDSIDALVNHKQHICSKNISTEVNVVPEIGNTSSEVGSSNATAEKVLGKYATFPSSRKLADPVSAVGNDDVLDISCDGGQCSMASDNPAYARSISLPTSLKLVSAMKGNRERQEPHEKFLTVRWAPDVYDPPVTSLSHTVKGYSQQRSRTNKKNSKNKHKGKSSRGSTDKKHYRRHNGNSELRSKSPATGNGLFNESSVDFLDFSATGKESNCGSSFLRTSLHKVHIPFAEAT</sequence>